<dbReference type="RefSeq" id="WP_203166242.1">
    <property type="nucleotide sequence ID" value="NZ_JAEVLS010000001.1"/>
</dbReference>
<dbReference type="InterPro" id="IPR038732">
    <property type="entry name" value="HpyO/CreE_NAD-binding"/>
</dbReference>
<dbReference type="PANTHER" id="PTHR40254:SF1">
    <property type="entry name" value="BLR0577 PROTEIN"/>
    <property type="match status" value="1"/>
</dbReference>
<proteinExistence type="predicted"/>
<dbReference type="EMBL" id="JAEVLS010000001">
    <property type="protein sequence ID" value="MBM0104291.1"/>
    <property type="molecule type" value="Genomic_DNA"/>
</dbReference>
<evidence type="ECO:0000313" key="3">
    <source>
        <dbReference type="Proteomes" id="UP000661077"/>
    </source>
</evidence>
<organism evidence="2 3">
    <name type="scientific">Steroidobacter gossypii</name>
    <dbReference type="NCBI Taxonomy" id="2805490"/>
    <lineage>
        <taxon>Bacteria</taxon>
        <taxon>Pseudomonadati</taxon>
        <taxon>Pseudomonadota</taxon>
        <taxon>Gammaproteobacteria</taxon>
        <taxon>Steroidobacterales</taxon>
        <taxon>Steroidobacteraceae</taxon>
        <taxon>Steroidobacter</taxon>
    </lineage>
</organism>
<comment type="caution">
    <text evidence="2">The sequence shown here is derived from an EMBL/GenBank/DDBJ whole genome shotgun (WGS) entry which is preliminary data.</text>
</comment>
<dbReference type="PANTHER" id="PTHR40254">
    <property type="entry name" value="BLR0577 PROTEIN"/>
    <property type="match status" value="1"/>
</dbReference>
<dbReference type="Pfam" id="PF13454">
    <property type="entry name" value="NAD_binding_9"/>
    <property type="match status" value="1"/>
</dbReference>
<accession>A0ABS1WTI5</accession>
<dbReference type="Proteomes" id="UP000661077">
    <property type="component" value="Unassembled WGS sequence"/>
</dbReference>
<reference evidence="2 3" key="1">
    <citation type="journal article" date="2021" name="Int. J. Syst. Evol. Microbiol.">
        <title>Steroidobacter gossypii sp. nov., isolated from soil of cotton cropping field.</title>
        <authorList>
            <person name="Huang R."/>
            <person name="Yang S."/>
            <person name="Zhen C."/>
            <person name="Liu W."/>
        </authorList>
    </citation>
    <scope>NUCLEOTIDE SEQUENCE [LARGE SCALE GENOMIC DNA]</scope>
    <source>
        <strain evidence="2 3">S1-65</strain>
    </source>
</reference>
<keyword evidence="3" id="KW-1185">Reference proteome</keyword>
<evidence type="ECO:0000313" key="2">
    <source>
        <dbReference type="EMBL" id="MBM0104291.1"/>
    </source>
</evidence>
<name>A0ABS1WTI5_9GAMM</name>
<dbReference type="InterPro" id="IPR052189">
    <property type="entry name" value="L-asp_N-monooxygenase_NS-form"/>
</dbReference>
<evidence type="ECO:0000259" key="1">
    <source>
        <dbReference type="Pfam" id="PF13454"/>
    </source>
</evidence>
<dbReference type="Gene3D" id="3.50.50.60">
    <property type="entry name" value="FAD/NAD(P)-binding domain"/>
    <property type="match status" value="1"/>
</dbReference>
<dbReference type="SUPFAM" id="SSF51905">
    <property type="entry name" value="FAD/NAD(P)-binding domain"/>
    <property type="match status" value="2"/>
</dbReference>
<gene>
    <name evidence="2" type="ORF">JM946_06015</name>
</gene>
<protein>
    <submittedName>
        <fullName evidence="2">FAD/NAD(P)-binding protein</fullName>
    </submittedName>
</protein>
<feature type="domain" description="FAD-dependent urate hydroxylase HpyO/Asp monooxygenase CreE-like FAD/NAD(P)-binding" evidence="1">
    <location>
        <begin position="6"/>
        <end position="156"/>
    </location>
</feature>
<dbReference type="InterPro" id="IPR036188">
    <property type="entry name" value="FAD/NAD-bd_sf"/>
</dbReference>
<sequence>MLRTIVIVGGGFSGTVLAANLLRRPPPGPTRLVLIERADEVGRGAAYAKRAFPYLLNVPASRMSANSAAPNEFLEFARRRMPKASGEGFLPRPLYGEYLGEVLLAAQLSAPTNIRLEIVKGSVVNLRRLERHVPLQVELEDGRRFTADDVVLALGNPKPASLAAARDVLTHPAYVADPWAVDLKFNRDQTVLLIGTGLTAADIINVASADPQRVPTLHALSRHGLVPPRQTPFRPDAFNGDGNALLLAASTSLRRLTSSVRLLAHEAERMGGDWREAITFVRNMAPTIWQRLPERDRVRFLRHVRAHWDIHRHRLPPEMNQKIETLRNVQRLTIHAGHIKEIVPRGDRIELIWRPRGQQRMRAQQFDRVINCTGPDYAIARSSDPLWRSLLQCGLCVPDSLGLGLRTGPNGAVIDVDGWPGPHLFYVGPMLRADHWEATAAHELRGHAEKLAALLAMERR</sequence>